<gene>
    <name evidence="2" type="ORF">GCM10009801_82070</name>
</gene>
<feature type="region of interest" description="Disordered" evidence="1">
    <location>
        <begin position="172"/>
        <end position="193"/>
    </location>
</feature>
<dbReference type="RefSeq" id="WP_344535953.1">
    <property type="nucleotide sequence ID" value="NZ_BAAAPE010000048.1"/>
</dbReference>
<dbReference type="SUPFAM" id="SSF52540">
    <property type="entry name" value="P-loop containing nucleoside triphosphate hydrolases"/>
    <property type="match status" value="1"/>
</dbReference>
<comment type="caution">
    <text evidence="2">The sequence shown here is derived from an EMBL/GenBank/DDBJ whole genome shotgun (WGS) entry which is preliminary data.</text>
</comment>
<proteinExistence type="predicted"/>
<dbReference type="InterPro" id="IPR052922">
    <property type="entry name" value="Cytidylate_Kinase-2"/>
</dbReference>
<accession>A0ABP5IVE2</accession>
<dbReference type="Gene3D" id="3.40.50.300">
    <property type="entry name" value="P-loop containing nucleotide triphosphate hydrolases"/>
    <property type="match status" value="1"/>
</dbReference>
<evidence type="ECO:0000313" key="3">
    <source>
        <dbReference type="Proteomes" id="UP001500016"/>
    </source>
</evidence>
<organism evidence="2 3">
    <name type="scientific">Streptomyces albiaxialis</name>
    <dbReference type="NCBI Taxonomy" id="329523"/>
    <lineage>
        <taxon>Bacteria</taxon>
        <taxon>Bacillati</taxon>
        <taxon>Actinomycetota</taxon>
        <taxon>Actinomycetes</taxon>
        <taxon>Kitasatosporales</taxon>
        <taxon>Streptomycetaceae</taxon>
        <taxon>Streptomyces</taxon>
    </lineage>
</organism>
<dbReference type="PANTHER" id="PTHR37816">
    <property type="entry name" value="YALI0E33011P"/>
    <property type="match status" value="1"/>
</dbReference>
<name>A0ABP5IVE2_9ACTN</name>
<evidence type="ECO:0000313" key="2">
    <source>
        <dbReference type="EMBL" id="GAA2106015.1"/>
    </source>
</evidence>
<reference evidence="3" key="1">
    <citation type="journal article" date="2019" name="Int. J. Syst. Evol. Microbiol.">
        <title>The Global Catalogue of Microorganisms (GCM) 10K type strain sequencing project: providing services to taxonomists for standard genome sequencing and annotation.</title>
        <authorList>
            <consortium name="The Broad Institute Genomics Platform"/>
            <consortium name="The Broad Institute Genome Sequencing Center for Infectious Disease"/>
            <person name="Wu L."/>
            <person name="Ma J."/>
        </authorList>
    </citation>
    <scope>NUCLEOTIDE SEQUENCE [LARGE SCALE GENOMIC DNA]</scope>
    <source>
        <strain evidence="3">JCM 15478</strain>
    </source>
</reference>
<keyword evidence="3" id="KW-1185">Reference proteome</keyword>
<protein>
    <recommendedName>
        <fullName evidence="4">Adenylate kinase</fullName>
    </recommendedName>
</protein>
<dbReference type="PANTHER" id="PTHR37816:SF1">
    <property type="entry name" value="TOXIN"/>
    <property type="match status" value="1"/>
</dbReference>
<evidence type="ECO:0008006" key="4">
    <source>
        <dbReference type="Google" id="ProtNLM"/>
    </source>
</evidence>
<sequence>MQKKKIAVFGPPATGKTTLAKWLSSQLQYPHTDLDEILFTPDGPLPLEEFRRQAGEVTQRDEWIVEGNFSKLADVVWHRADILVWLDFPLTLIMYRIIRRSLRQLTGHEDSAQARRLTWSKAFFARRSLLRTAIRKYRKNRPRYAQQVSRTADLGIEVVRLRSPRQVHRWTAELKKGPMESHPQGAARHTTGP</sequence>
<dbReference type="InterPro" id="IPR027417">
    <property type="entry name" value="P-loop_NTPase"/>
</dbReference>
<dbReference type="Proteomes" id="UP001500016">
    <property type="component" value="Unassembled WGS sequence"/>
</dbReference>
<dbReference type="EMBL" id="BAAAPE010000048">
    <property type="protein sequence ID" value="GAA2106015.1"/>
    <property type="molecule type" value="Genomic_DNA"/>
</dbReference>
<evidence type="ECO:0000256" key="1">
    <source>
        <dbReference type="SAM" id="MobiDB-lite"/>
    </source>
</evidence>